<proteinExistence type="predicted"/>
<accession>A0ABV9Y0L2</accession>
<evidence type="ECO:0000313" key="2">
    <source>
        <dbReference type="Proteomes" id="UP001595833"/>
    </source>
</evidence>
<gene>
    <name evidence="1" type="ORF">ACFPFM_14320</name>
</gene>
<name>A0ABV9Y0L2_9PSEU</name>
<dbReference type="RefSeq" id="WP_344033764.1">
    <property type="nucleotide sequence ID" value="NZ_BAAAKE010000001.1"/>
</dbReference>
<organism evidence="1 2">
    <name type="scientific">Saccharothrix xinjiangensis</name>
    <dbReference type="NCBI Taxonomy" id="204798"/>
    <lineage>
        <taxon>Bacteria</taxon>
        <taxon>Bacillati</taxon>
        <taxon>Actinomycetota</taxon>
        <taxon>Actinomycetes</taxon>
        <taxon>Pseudonocardiales</taxon>
        <taxon>Pseudonocardiaceae</taxon>
        <taxon>Saccharothrix</taxon>
    </lineage>
</organism>
<comment type="caution">
    <text evidence="1">The sequence shown here is derived from an EMBL/GenBank/DDBJ whole genome shotgun (WGS) entry which is preliminary data.</text>
</comment>
<protein>
    <recommendedName>
        <fullName evidence="3">GNAT family N-acetyltransferase</fullName>
    </recommendedName>
</protein>
<evidence type="ECO:0000313" key="1">
    <source>
        <dbReference type="EMBL" id="MFC5054929.1"/>
    </source>
</evidence>
<dbReference type="EMBL" id="JBHSJB010000011">
    <property type="protein sequence ID" value="MFC5054929.1"/>
    <property type="molecule type" value="Genomic_DNA"/>
</dbReference>
<sequence length="48" mass="5318">MTSIEIRAARPEDLERVTVHSGERAVAAYARGGFEVSPHLLQVDLGRR</sequence>
<keyword evidence="2" id="KW-1185">Reference proteome</keyword>
<dbReference type="Proteomes" id="UP001595833">
    <property type="component" value="Unassembled WGS sequence"/>
</dbReference>
<evidence type="ECO:0008006" key="3">
    <source>
        <dbReference type="Google" id="ProtNLM"/>
    </source>
</evidence>
<reference evidence="2" key="1">
    <citation type="journal article" date="2019" name="Int. J. Syst. Evol. Microbiol.">
        <title>The Global Catalogue of Microorganisms (GCM) 10K type strain sequencing project: providing services to taxonomists for standard genome sequencing and annotation.</title>
        <authorList>
            <consortium name="The Broad Institute Genomics Platform"/>
            <consortium name="The Broad Institute Genome Sequencing Center for Infectious Disease"/>
            <person name="Wu L."/>
            <person name="Ma J."/>
        </authorList>
    </citation>
    <scope>NUCLEOTIDE SEQUENCE [LARGE SCALE GENOMIC DNA]</scope>
    <source>
        <strain evidence="2">KCTC 12848</strain>
    </source>
</reference>